<protein>
    <submittedName>
        <fullName evidence="4">Si:ch73-345f18.3</fullName>
    </submittedName>
</protein>
<comment type="subcellular location">
    <subcellularLocation>
        <location evidence="1">Cytoplasm</location>
    </subcellularLocation>
</comment>
<dbReference type="AlphaFoldDB" id="A0A183B7C3"/>
<dbReference type="GO" id="GO:0098609">
    <property type="term" value="P:cell-cell adhesion"/>
    <property type="evidence" value="ECO:0007669"/>
    <property type="project" value="TreeGrafter"/>
</dbReference>
<accession>A0A183B7C3</accession>
<dbReference type="InterPro" id="IPR036723">
    <property type="entry name" value="Alpha-catenin/vinculin-like_sf"/>
</dbReference>
<dbReference type="GO" id="GO:0005737">
    <property type="term" value="C:cytoplasm"/>
    <property type="evidence" value="ECO:0007669"/>
    <property type="project" value="UniProtKB-SubCell"/>
</dbReference>
<name>A0A183B7C3_9TREM</name>
<dbReference type="Gene3D" id="1.20.120.230">
    <property type="entry name" value="Alpha-catenin/vinculin-like"/>
    <property type="match status" value="1"/>
</dbReference>
<dbReference type="GO" id="GO:0005912">
    <property type="term" value="C:adherens junction"/>
    <property type="evidence" value="ECO:0007669"/>
    <property type="project" value="TreeGrafter"/>
</dbReference>
<evidence type="ECO:0000256" key="1">
    <source>
        <dbReference type="ARBA" id="ARBA00004496"/>
    </source>
</evidence>
<dbReference type="GO" id="GO:0016342">
    <property type="term" value="C:catenin complex"/>
    <property type="evidence" value="ECO:0007669"/>
    <property type="project" value="TreeGrafter"/>
</dbReference>
<proteinExistence type="inferred from homology"/>
<dbReference type="PANTHER" id="PTHR18914">
    <property type="entry name" value="ALPHA CATENIN"/>
    <property type="match status" value="1"/>
</dbReference>
<dbReference type="GO" id="GO:0008013">
    <property type="term" value="F:beta-catenin binding"/>
    <property type="evidence" value="ECO:0007669"/>
    <property type="project" value="TreeGrafter"/>
</dbReference>
<dbReference type="PANTHER" id="PTHR18914:SF9">
    <property type="entry name" value="CATENIN ALPHA"/>
    <property type="match status" value="1"/>
</dbReference>
<dbReference type="GO" id="GO:0051015">
    <property type="term" value="F:actin filament binding"/>
    <property type="evidence" value="ECO:0007669"/>
    <property type="project" value="InterPro"/>
</dbReference>
<dbReference type="GO" id="GO:0016477">
    <property type="term" value="P:cell migration"/>
    <property type="evidence" value="ECO:0007669"/>
    <property type="project" value="TreeGrafter"/>
</dbReference>
<dbReference type="Pfam" id="PF01044">
    <property type="entry name" value="Vinculin"/>
    <property type="match status" value="1"/>
</dbReference>
<dbReference type="InterPro" id="IPR006077">
    <property type="entry name" value="Vinculin/catenin"/>
</dbReference>
<dbReference type="SUPFAM" id="SSF47220">
    <property type="entry name" value="alpha-catenin/vinculin-like"/>
    <property type="match status" value="1"/>
</dbReference>
<reference evidence="4" key="1">
    <citation type="submission" date="2016-06" db="UniProtKB">
        <authorList>
            <consortium name="WormBaseParasite"/>
        </authorList>
    </citation>
    <scope>IDENTIFICATION</scope>
</reference>
<dbReference type="WBParaSite" id="ECPE_0001514801-mRNA-1">
    <property type="protein sequence ID" value="ECPE_0001514801-mRNA-1"/>
    <property type="gene ID" value="ECPE_0001514801"/>
</dbReference>
<evidence type="ECO:0000256" key="3">
    <source>
        <dbReference type="ARBA" id="ARBA00022490"/>
    </source>
</evidence>
<comment type="similarity">
    <text evidence="2">Belongs to the vinculin/alpha-catenin family.</text>
</comment>
<sequence length="197" mass="22230">LASALSEMTSVHDFLAVADDQMREDFQKSLQALSERNETGVQQTSGAMQRRSAHVCDVVSQKLSEQTADLEYVDHVMEKVTLLRDEYTPTFTEVSRDTLSRLAARHRVEEGRYRQAGSNLCSALHEVRLAALNESNLPSELEALRLKQATSELELDKHSVDGARSTRTKSPDLRELVLFLCNIVLMVPKPQFFSYCQ</sequence>
<organism evidence="4">
    <name type="scientific">Echinostoma caproni</name>
    <dbReference type="NCBI Taxonomy" id="27848"/>
    <lineage>
        <taxon>Eukaryota</taxon>
        <taxon>Metazoa</taxon>
        <taxon>Spiralia</taxon>
        <taxon>Lophotrochozoa</taxon>
        <taxon>Platyhelminthes</taxon>
        <taxon>Trematoda</taxon>
        <taxon>Digenea</taxon>
        <taxon>Plagiorchiida</taxon>
        <taxon>Echinostomata</taxon>
        <taxon>Echinostomatoidea</taxon>
        <taxon>Echinostomatidae</taxon>
        <taxon>Echinostoma</taxon>
    </lineage>
</organism>
<keyword evidence="3" id="KW-0963">Cytoplasm</keyword>
<evidence type="ECO:0000256" key="2">
    <source>
        <dbReference type="ARBA" id="ARBA00008376"/>
    </source>
</evidence>
<evidence type="ECO:0000313" key="4">
    <source>
        <dbReference type="WBParaSite" id="ECPE_0001514801-mRNA-1"/>
    </source>
</evidence>